<dbReference type="PROSITE" id="PS50082">
    <property type="entry name" value="WD_REPEATS_2"/>
    <property type="match status" value="3"/>
</dbReference>
<dbReference type="PANTHER" id="PTHR44324">
    <property type="entry name" value="WD40 REPEAT DOMAIN 95"/>
    <property type="match status" value="1"/>
</dbReference>
<dbReference type="SUPFAM" id="SSF47473">
    <property type="entry name" value="EF-hand"/>
    <property type="match status" value="1"/>
</dbReference>
<dbReference type="InterPro" id="IPR011047">
    <property type="entry name" value="Quinoprotein_ADH-like_sf"/>
</dbReference>
<dbReference type="SMART" id="SM00320">
    <property type="entry name" value="WD40"/>
    <property type="match status" value="10"/>
</dbReference>
<evidence type="ECO:0000256" key="3">
    <source>
        <dbReference type="ARBA" id="ARBA00022837"/>
    </source>
</evidence>
<feature type="domain" description="EF-hand" evidence="6">
    <location>
        <begin position="214"/>
        <end position="249"/>
    </location>
</feature>
<dbReference type="InterPro" id="IPR015943">
    <property type="entry name" value="WD40/YVTN_repeat-like_dom_sf"/>
</dbReference>
<keyword evidence="2" id="KW-0677">Repeat</keyword>
<feature type="repeat" description="WD" evidence="4">
    <location>
        <begin position="607"/>
        <end position="648"/>
    </location>
</feature>
<evidence type="ECO:0000256" key="4">
    <source>
        <dbReference type="PROSITE-ProRule" id="PRU00221"/>
    </source>
</evidence>
<gene>
    <name evidence="7" type="ORF">OKIOD_LOCUS1894</name>
</gene>
<dbReference type="InterPro" id="IPR011992">
    <property type="entry name" value="EF-hand-dom_pair"/>
</dbReference>
<sequence length="1086" mass="122731">MVVFKPGVKEVRDIEEDEFESDDDFDLTEFIPQLTRSWSATGRLPTQADGGKLAPSLDRPQTVNEFRDRPVSRRERAQKAKTDQIVNHVVGNPLHRDRERRLSVTDPTDAGKVAAILQRLNIQTKESRLGGKLPSSQNSDTAPIFWLKMARKFRKPERVKDNAQEEKIDFHKIEDSISLDQLQEIHDSFEQGGEDGLSIDEFKRMFEKILGINNAESQIERLFKKIDTSADGFIDWDEFCSYMQLEYAEKEAVGKRGATIKFVIPAKQSHAAHREEIIRLRVIGDGNIMTVSKDGQMFCWKAKDLTIDKSIRLGITEDRSKCWVTDCSLVSSMNRIFAFTGDREILIYDSVSLELYCRITNFESVPLRVHCYAVEGQIIIILCDGLGCISVLSIKRLADTIREWKNKTNDEIPIVTLSEALGSSTVKFFRWKAHDDWVTEVIYSENLNAIISASNDQSTAVCISPMPDFGDYFTLRNSRPTSSKFKREEKPALNFIKILKGVKAISFTARGNLLATGGIDRVIRLWSVPSKLVSTSQDRVIMVWDVAEQTRLLTLNPKAHGVNGDFTSVCFSNVLKTLVVATDVVNLLPVRPTVTSRNIDYLQGKVQLSHQVPVTSCIYNQTFAQVVTADEAGLVRVWDLETGIKTFEFNIKTPISCLAFDDTHRRLIIGCRDGTARIYNHNNGSLLKNLKARKHGKEVASLHMVTIGQSEYFLSVGWDRRINLYPEIDKKHVIDVRPLGLWDDDVRRGHKEDIISAALVGTNLLATASFDGEILIWNMVSGKVLNRIQKEQIRMSMDPEIESSDEENGPFFTCLARYQEKKKILVAGHQNGSILFYNLLGPVPTLIAATQVANHPISHLSLTEDGELLFCGDTNGNIFILDLYDFSFELSHTQVAPISATWRGHVDCVTLTAPVDQREIILTSSLDATCRAWTFDGEYVGTFGQKEKWDLMEETSWGHPYTPDDVLMETTFPSLKKMEGGDAPPSAGNAKPWRNRVKYELSNEDMFKEIRSTLSSSSGKRLSLQRQLSQQPVDTKKDPASNAWRSLKIHDIGEEDVEEPEKPTSMTEDPYALKKESNHSYHVRFE</sequence>
<evidence type="ECO:0000313" key="8">
    <source>
        <dbReference type="Proteomes" id="UP001158576"/>
    </source>
</evidence>
<dbReference type="InterPro" id="IPR001680">
    <property type="entry name" value="WD40_rpt"/>
</dbReference>
<dbReference type="Pfam" id="PF00400">
    <property type="entry name" value="WD40"/>
    <property type="match status" value="2"/>
</dbReference>
<dbReference type="SUPFAM" id="SSF50978">
    <property type="entry name" value="WD40 repeat-like"/>
    <property type="match status" value="1"/>
</dbReference>
<evidence type="ECO:0000256" key="1">
    <source>
        <dbReference type="ARBA" id="ARBA00022574"/>
    </source>
</evidence>
<dbReference type="PROSITE" id="PS00018">
    <property type="entry name" value="EF_HAND_1"/>
    <property type="match status" value="1"/>
</dbReference>
<name>A0ABN7RQB6_OIKDI</name>
<organism evidence="7 8">
    <name type="scientific">Oikopleura dioica</name>
    <name type="common">Tunicate</name>
    <dbReference type="NCBI Taxonomy" id="34765"/>
    <lineage>
        <taxon>Eukaryota</taxon>
        <taxon>Metazoa</taxon>
        <taxon>Chordata</taxon>
        <taxon>Tunicata</taxon>
        <taxon>Appendicularia</taxon>
        <taxon>Copelata</taxon>
        <taxon>Oikopleuridae</taxon>
        <taxon>Oikopleura</taxon>
    </lineage>
</organism>
<accession>A0ABN7RQB6</accession>
<feature type="compositionally biased region" description="Low complexity" evidence="5">
    <location>
        <begin position="1018"/>
        <end position="1031"/>
    </location>
</feature>
<reference evidence="7 8" key="1">
    <citation type="submission" date="2021-04" db="EMBL/GenBank/DDBJ databases">
        <authorList>
            <person name="Bliznina A."/>
        </authorList>
    </citation>
    <scope>NUCLEOTIDE SEQUENCE [LARGE SCALE GENOMIC DNA]</scope>
</reference>
<keyword evidence="8" id="KW-1185">Reference proteome</keyword>
<evidence type="ECO:0000259" key="6">
    <source>
        <dbReference type="PROSITE" id="PS50222"/>
    </source>
</evidence>
<evidence type="ECO:0000256" key="2">
    <source>
        <dbReference type="ARBA" id="ARBA00022737"/>
    </source>
</evidence>
<dbReference type="PANTHER" id="PTHR44324:SF4">
    <property type="entry name" value="WD40 REPEAT DOMAIN 95"/>
    <property type="match status" value="1"/>
</dbReference>
<dbReference type="PROSITE" id="PS00678">
    <property type="entry name" value="WD_REPEATS_1"/>
    <property type="match status" value="1"/>
</dbReference>
<evidence type="ECO:0000313" key="7">
    <source>
        <dbReference type="EMBL" id="CAG5083289.1"/>
    </source>
</evidence>
<dbReference type="InterPro" id="IPR018247">
    <property type="entry name" value="EF_Hand_1_Ca_BS"/>
</dbReference>
<dbReference type="PROSITE" id="PS50222">
    <property type="entry name" value="EF_HAND_2"/>
    <property type="match status" value="1"/>
</dbReference>
<dbReference type="InterPro" id="IPR019775">
    <property type="entry name" value="WD40_repeat_CS"/>
</dbReference>
<dbReference type="InterPro" id="IPR002048">
    <property type="entry name" value="EF_hand_dom"/>
</dbReference>
<dbReference type="Gene3D" id="2.130.10.10">
    <property type="entry name" value="YVTN repeat-like/Quinoprotein amine dehydrogenase"/>
    <property type="match status" value="4"/>
</dbReference>
<dbReference type="InterPro" id="IPR051242">
    <property type="entry name" value="WD-EF-hand_domain"/>
</dbReference>
<dbReference type="InterPro" id="IPR036322">
    <property type="entry name" value="WD40_repeat_dom_sf"/>
</dbReference>
<proteinExistence type="predicted"/>
<feature type="repeat" description="WD" evidence="4">
    <location>
        <begin position="502"/>
        <end position="536"/>
    </location>
</feature>
<dbReference type="SUPFAM" id="SSF50998">
    <property type="entry name" value="Quinoprotein alcohol dehydrogenase-like"/>
    <property type="match status" value="1"/>
</dbReference>
<dbReference type="Pfam" id="PF13499">
    <property type="entry name" value="EF-hand_7"/>
    <property type="match status" value="1"/>
</dbReference>
<dbReference type="EMBL" id="OU015568">
    <property type="protein sequence ID" value="CAG5083289.1"/>
    <property type="molecule type" value="Genomic_DNA"/>
</dbReference>
<feature type="region of interest" description="Disordered" evidence="5">
    <location>
        <begin position="975"/>
        <end position="994"/>
    </location>
</feature>
<keyword evidence="1 4" id="KW-0853">WD repeat</keyword>
<dbReference type="Proteomes" id="UP001158576">
    <property type="component" value="Chromosome PAR"/>
</dbReference>
<feature type="region of interest" description="Disordered" evidence="5">
    <location>
        <begin position="1018"/>
        <end position="1086"/>
    </location>
</feature>
<dbReference type="Gene3D" id="1.10.238.10">
    <property type="entry name" value="EF-hand"/>
    <property type="match status" value="1"/>
</dbReference>
<protein>
    <submittedName>
        <fullName evidence="7">Oidioi.mRNA.OKI2018_I69.PAR.g10336.t1.cds</fullName>
    </submittedName>
</protein>
<feature type="repeat" description="WD" evidence="4">
    <location>
        <begin position="747"/>
        <end position="787"/>
    </location>
</feature>
<keyword evidence="3" id="KW-0106">Calcium</keyword>
<evidence type="ECO:0000256" key="5">
    <source>
        <dbReference type="SAM" id="MobiDB-lite"/>
    </source>
</evidence>
<feature type="compositionally biased region" description="Basic and acidic residues" evidence="5">
    <location>
        <begin position="1071"/>
        <end position="1086"/>
    </location>
</feature>